<evidence type="ECO:0000259" key="3">
    <source>
        <dbReference type="PROSITE" id="PS50234"/>
    </source>
</evidence>
<dbReference type="SMART" id="SM00327">
    <property type="entry name" value="VWA"/>
    <property type="match status" value="1"/>
</dbReference>
<keyword evidence="1" id="KW-0812">Transmembrane</keyword>
<dbReference type="GeneID" id="40829205"/>
<dbReference type="Gene3D" id="3.40.50.410">
    <property type="entry name" value="von Willebrand factor, type A domain"/>
    <property type="match status" value="1"/>
</dbReference>
<dbReference type="OrthoDB" id="3336142at2"/>
<organism evidence="4 5">
    <name type="scientific">Streptomyces wuyuanensis</name>
    <dbReference type="NCBI Taxonomy" id="1196353"/>
    <lineage>
        <taxon>Bacteria</taxon>
        <taxon>Bacillati</taxon>
        <taxon>Actinomycetota</taxon>
        <taxon>Actinomycetes</taxon>
        <taxon>Kitasatosporales</taxon>
        <taxon>Streptomycetaceae</taxon>
        <taxon>Streptomyces</taxon>
    </lineage>
</organism>
<evidence type="ECO:0000313" key="4">
    <source>
        <dbReference type="EMBL" id="SDM19844.1"/>
    </source>
</evidence>
<keyword evidence="5" id="KW-1185">Reference proteome</keyword>
<protein>
    <submittedName>
        <fullName evidence="4">Mg-chelatase subunit ChlD</fullName>
    </submittedName>
</protein>
<feature type="chain" id="PRO_5038419595" evidence="2">
    <location>
        <begin position="22"/>
        <end position="535"/>
    </location>
</feature>
<keyword evidence="2" id="KW-0732">Signal</keyword>
<evidence type="ECO:0000313" key="5">
    <source>
        <dbReference type="Proteomes" id="UP000199063"/>
    </source>
</evidence>
<dbReference type="AlphaFoldDB" id="A0A1G9R9E7"/>
<gene>
    <name evidence="4" type="ORF">SAMN05444921_10573</name>
</gene>
<evidence type="ECO:0000256" key="2">
    <source>
        <dbReference type="SAM" id="SignalP"/>
    </source>
</evidence>
<dbReference type="CDD" id="cd00198">
    <property type="entry name" value="vWFA"/>
    <property type="match status" value="1"/>
</dbReference>
<feature type="signal peptide" evidence="2">
    <location>
        <begin position="1"/>
        <end position="21"/>
    </location>
</feature>
<dbReference type="RefSeq" id="WP_093653428.1">
    <property type="nucleotide sequence ID" value="NZ_FNHI01000005.1"/>
</dbReference>
<dbReference type="InterPro" id="IPR036465">
    <property type="entry name" value="vWFA_dom_sf"/>
</dbReference>
<dbReference type="PROSITE" id="PS50234">
    <property type="entry name" value="VWFA"/>
    <property type="match status" value="1"/>
</dbReference>
<keyword evidence="1" id="KW-1133">Transmembrane helix</keyword>
<proteinExistence type="predicted"/>
<keyword evidence="1" id="KW-0472">Membrane</keyword>
<dbReference type="Proteomes" id="UP000199063">
    <property type="component" value="Unassembled WGS sequence"/>
</dbReference>
<name>A0A1G9R9E7_9ACTN</name>
<dbReference type="InterPro" id="IPR002035">
    <property type="entry name" value="VWF_A"/>
</dbReference>
<feature type="domain" description="VWFA" evidence="3">
    <location>
        <begin position="55"/>
        <end position="244"/>
    </location>
</feature>
<dbReference type="SUPFAM" id="SSF53300">
    <property type="entry name" value="vWA-like"/>
    <property type="match status" value="1"/>
</dbReference>
<dbReference type="Pfam" id="PF13519">
    <property type="entry name" value="VWA_2"/>
    <property type="match status" value="1"/>
</dbReference>
<feature type="transmembrane region" description="Helical" evidence="1">
    <location>
        <begin position="411"/>
        <end position="428"/>
    </location>
</feature>
<reference evidence="5" key="1">
    <citation type="submission" date="2016-10" db="EMBL/GenBank/DDBJ databases">
        <authorList>
            <person name="Varghese N."/>
            <person name="Submissions S."/>
        </authorList>
    </citation>
    <scope>NUCLEOTIDE SEQUENCE [LARGE SCALE GENOMIC DNA]</scope>
    <source>
        <strain evidence="5">CGMCC 4.7042</strain>
    </source>
</reference>
<dbReference type="EMBL" id="FNHI01000005">
    <property type="protein sequence ID" value="SDM19844.1"/>
    <property type="molecule type" value="Genomic_DNA"/>
</dbReference>
<sequence length="535" mass="55651">MHIIPARAHRALLLALGGALAASGTAPAAAAPAADTPLPRDGIYRSLKVDELPAAYVVLIDTSSSMQDRGPDGAPLYATVKRRLDAFLRTLTPADEVAVVTFGRATSVVHPMSPVREKGGGSLFAKGLPATATESASDHGSALEAAAEQLNRSTAPVGAVLLLTDGAVNAPGSPYERQGTPAWKRLKERYSAMGTNRKIIGYGLPLAEGTRVGEVLGGAFGNPRILPVDPAALGTQLADAKDQVSAEKAVNVLRTDEGKGVAVTVDGEGVRTPGSGAVTLATGDATGARSRTVRVTLTSKTRHVPLRVTLRAAARPGGPAVDVEGAGRPVQLAPGESRTVGLRLAWNQDPEFALIPGARDFHAGLDLRAEVSSPWTPAVRSSLGYAKFTTGGPTVTDVDLVGTVPGRAPGWFYPLVLLVLLLGGAAAWRSHKRRNPALSGVLTVTDLRTGSRQTVVLRGREVSKDTDAGDVRARITVRGRHEAGRLVLVLKCDREAPRPGGEPLRDTGTCELGKSTVLCGIGFSHETANQAVVLQ</sequence>
<accession>A0A1G9R9E7</accession>
<evidence type="ECO:0000256" key="1">
    <source>
        <dbReference type="SAM" id="Phobius"/>
    </source>
</evidence>
<dbReference type="STRING" id="1196353.SAMN05444921_10573"/>